<dbReference type="OrthoDB" id="2580841at2759"/>
<evidence type="ECO:0000313" key="4">
    <source>
        <dbReference type="Proteomes" id="UP001140453"/>
    </source>
</evidence>
<evidence type="ECO:0000313" key="3">
    <source>
        <dbReference type="EMBL" id="KAJ4387359.1"/>
    </source>
</evidence>
<feature type="compositionally biased region" description="Low complexity" evidence="1">
    <location>
        <begin position="219"/>
        <end position="234"/>
    </location>
</feature>
<sequence length="347" mass="36773">MGISNYGLWKGTPTSWNGTADTDHGHLEFTDGTANKSYEADVNIMSSDKDKRLVYWFVSDFNPTQPAISKLQALSQGFSTQSGSNSLALDFLREGFLTPSAGTLVSHNPKDPTEKNDILSYLDPILSGAVSSKDTIYLWGSKYSDSDGSSGIHDIHMNQGNSGSFESENGTYQDGGIVIESANGTWQGIFLAFATETEKTDSKGDPDGPTFADALGGDTTSTTSTATARSSHATKGTVGIEAAIVNPKGPDHDAHGVGKGETVYIQNKSAKDQSLSGWTIETGAGGKETLGNVTLSAHTKRGFEVPNAPLGNRGGKILLKDAQGETVSEVNYTEKDARKEGHLVYFA</sequence>
<feature type="compositionally biased region" description="Basic and acidic residues" evidence="1">
    <location>
        <begin position="197"/>
        <end position="206"/>
    </location>
</feature>
<evidence type="ECO:0000259" key="2">
    <source>
        <dbReference type="PROSITE" id="PS51841"/>
    </source>
</evidence>
<feature type="domain" description="LTD" evidence="2">
    <location>
        <begin position="223"/>
        <end position="334"/>
    </location>
</feature>
<reference evidence="3" key="1">
    <citation type="submission" date="2022-10" db="EMBL/GenBank/DDBJ databases">
        <title>Tapping the CABI collections for fungal endophytes: first genome assemblies for Collariella, Neodidymelliopsis, Ascochyta clinopodiicola, Didymella pomorum, Didymosphaeria variabile, Neocosmospora piperis and Neocucurbitaria cava.</title>
        <authorList>
            <person name="Hill R."/>
        </authorList>
    </citation>
    <scope>NUCLEOTIDE SEQUENCE</scope>
    <source>
        <strain evidence="3">IMI 355082</strain>
    </source>
</reference>
<dbReference type="InterPro" id="IPR001322">
    <property type="entry name" value="Lamin_tail_dom"/>
</dbReference>
<dbReference type="InterPro" id="IPR019268">
    <property type="entry name" value="DUF2278"/>
</dbReference>
<organism evidence="3 4">
    <name type="scientific">Gnomoniopsis smithogilvyi</name>
    <dbReference type="NCBI Taxonomy" id="1191159"/>
    <lineage>
        <taxon>Eukaryota</taxon>
        <taxon>Fungi</taxon>
        <taxon>Dikarya</taxon>
        <taxon>Ascomycota</taxon>
        <taxon>Pezizomycotina</taxon>
        <taxon>Sordariomycetes</taxon>
        <taxon>Sordariomycetidae</taxon>
        <taxon>Diaporthales</taxon>
        <taxon>Gnomoniaceae</taxon>
        <taxon>Gnomoniopsis</taxon>
    </lineage>
</organism>
<dbReference type="Pfam" id="PF10042">
    <property type="entry name" value="DUF2278"/>
    <property type="match status" value="1"/>
</dbReference>
<protein>
    <recommendedName>
        <fullName evidence="2">LTD domain-containing protein</fullName>
    </recommendedName>
</protein>
<dbReference type="Gene3D" id="2.60.40.1260">
    <property type="entry name" value="Lamin Tail domain"/>
    <property type="match status" value="1"/>
</dbReference>
<gene>
    <name evidence="3" type="ORF">N0V93_007950</name>
</gene>
<keyword evidence="4" id="KW-1185">Reference proteome</keyword>
<dbReference type="AlphaFoldDB" id="A0A9W8YM24"/>
<feature type="region of interest" description="Disordered" evidence="1">
    <location>
        <begin position="197"/>
        <end position="234"/>
    </location>
</feature>
<dbReference type="Proteomes" id="UP001140453">
    <property type="component" value="Unassembled WGS sequence"/>
</dbReference>
<accession>A0A9W8YM24</accession>
<dbReference type="InterPro" id="IPR036415">
    <property type="entry name" value="Lamin_tail_dom_sf"/>
</dbReference>
<dbReference type="PROSITE" id="PS51841">
    <property type="entry name" value="LTD"/>
    <property type="match status" value="1"/>
</dbReference>
<evidence type="ECO:0000256" key="1">
    <source>
        <dbReference type="SAM" id="MobiDB-lite"/>
    </source>
</evidence>
<name>A0A9W8YM24_9PEZI</name>
<comment type="caution">
    <text evidence="3">The sequence shown here is derived from an EMBL/GenBank/DDBJ whole genome shotgun (WGS) entry which is preliminary data.</text>
</comment>
<dbReference type="EMBL" id="JAPEVB010000005">
    <property type="protein sequence ID" value="KAJ4387359.1"/>
    <property type="molecule type" value="Genomic_DNA"/>
</dbReference>
<proteinExistence type="predicted"/>
<dbReference type="SUPFAM" id="SSF74853">
    <property type="entry name" value="Lamin A/C globular tail domain"/>
    <property type="match status" value="1"/>
</dbReference>